<dbReference type="AlphaFoldDB" id="B3S165"/>
<sequence>MQYIHPAATSRIPRYLLATSIFQIISGLGASITGSVAFILRQEDSNVGLVSAGGIWSGFFAAARVILSCMAVATSATAFALHLYGTRTKISVYLSAFLAVGFVCSMTKTSIEVNRTTVAPAVNYPYLQVPVFVEPVPRYSNNTIPLQNLRSHHNENPIIVSYPQSHQFPMSQTYSNNPSAFVTYKPANKVEA</sequence>
<dbReference type="GeneID" id="6755307"/>
<keyword evidence="1" id="KW-1133">Transmembrane helix</keyword>
<organism evidence="2 3">
    <name type="scientific">Trichoplax adhaerens</name>
    <name type="common">Trichoplax reptans</name>
    <dbReference type="NCBI Taxonomy" id="10228"/>
    <lineage>
        <taxon>Eukaryota</taxon>
        <taxon>Metazoa</taxon>
        <taxon>Placozoa</taxon>
        <taxon>Uniplacotomia</taxon>
        <taxon>Trichoplacea</taxon>
        <taxon>Trichoplacidae</taxon>
        <taxon>Trichoplax</taxon>
    </lineage>
</organism>
<dbReference type="EMBL" id="DS985247">
    <property type="protein sequence ID" value="EDV23184.1"/>
    <property type="molecule type" value="Genomic_DNA"/>
</dbReference>
<evidence type="ECO:0000313" key="2">
    <source>
        <dbReference type="EMBL" id="EDV23184.1"/>
    </source>
</evidence>
<keyword evidence="3" id="KW-1185">Reference proteome</keyword>
<keyword evidence="1" id="KW-0812">Transmembrane</keyword>
<evidence type="ECO:0000256" key="1">
    <source>
        <dbReference type="SAM" id="Phobius"/>
    </source>
</evidence>
<feature type="transmembrane region" description="Helical" evidence="1">
    <location>
        <begin position="90"/>
        <end position="107"/>
    </location>
</feature>
<name>B3S165_TRIAD</name>
<feature type="transmembrane region" description="Helical" evidence="1">
    <location>
        <begin position="20"/>
        <end position="40"/>
    </location>
</feature>
<dbReference type="InParanoid" id="B3S165"/>
<reference evidence="2 3" key="1">
    <citation type="journal article" date="2008" name="Nature">
        <title>The Trichoplax genome and the nature of placozoans.</title>
        <authorList>
            <person name="Srivastava M."/>
            <person name="Begovic E."/>
            <person name="Chapman J."/>
            <person name="Putnam N.H."/>
            <person name="Hellsten U."/>
            <person name="Kawashima T."/>
            <person name="Kuo A."/>
            <person name="Mitros T."/>
            <person name="Salamov A."/>
            <person name="Carpenter M.L."/>
            <person name="Signorovitch A.Y."/>
            <person name="Moreno M.A."/>
            <person name="Kamm K."/>
            <person name="Grimwood J."/>
            <person name="Schmutz J."/>
            <person name="Shapiro H."/>
            <person name="Grigoriev I.V."/>
            <person name="Buss L.W."/>
            <person name="Schierwater B."/>
            <person name="Dellaporta S.L."/>
            <person name="Rokhsar D.S."/>
        </authorList>
    </citation>
    <scope>NUCLEOTIDE SEQUENCE [LARGE SCALE GENOMIC DNA]</scope>
    <source>
        <strain evidence="2 3">Grell-BS-1999</strain>
    </source>
</reference>
<protein>
    <submittedName>
        <fullName evidence="2">Uncharacterized protein</fullName>
    </submittedName>
</protein>
<dbReference type="RefSeq" id="XP_002114094.1">
    <property type="nucleotide sequence ID" value="XM_002114058.1"/>
</dbReference>
<dbReference type="CTD" id="6755307"/>
<dbReference type="Proteomes" id="UP000009022">
    <property type="component" value="Unassembled WGS sequence"/>
</dbReference>
<keyword evidence="1" id="KW-0472">Membrane</keyword>
<evidence type="ECO:0000313" key="3">
    <source>
        <dbReference type="Proteomes" id="UP000009022"/>
    </source>
</evidence>
<accession>B3S165</accession>
<gene>
    <name evidence="2" type="ORF">TRIADDRAFT_58213</name>
</gene>
<proteinExistence type="predicted"/>
<dbReference type="KEGG" id="tad:TRIADDRAFT_58213"/>
<dbReference type="HOGENOM" id="CLU_1416854_0_0_1"/>